<feature type="domain" description="Fatty acid desaturase" evidence="3">
    <location>
        <begin position="116"/>
        <end position="373"/>
    </location>
</feature>
<keyword evidence="2" id="KW-1133">Transmembrane helix</keyword>
<feature type="transmembrane region" description="Helical" evidence="2">
    <location>
        <begin position="276"/>
        <end position="298"/>
    </location>
</feature>
<dbReference type="PANTHER" id="PTHR43667">
    <property type="entry name" value="CYCLOPROPANE-FATTY-ACYL-PHOSPHOLIPID SYNTHASE"/>
    <property type="match status" value="1"/>
</dbReference>
<evidence type="ECO:0000259" key="3">
    <source>
        <dbReference type="Pfam" id="PF00487"/>
    </source>
</evidence>
<keyword evidence="2" id="KW-0472">Membrane</keyword>
<evidence type="ECO:0000313" key="5">
    <source>
        <dbReference type="Proteomes" id="UP001363151"/>
    </source>
</evidence>
<feature type="compositionally biased region" description="Low complexity" evidence="1">
    <location>
        <begin position="709"/>
        <end position="724"/>
    </location>
</feature>
<dbReference type="InterPro" id="IPR005804">
    <property type="entry name" value="FA_desaturase_dom"/>
</dbReference>
<comment type="caution">
    <text evidence="4">The sequence shown here is derived from an EMBL/GenBank/DDBJ whole genome shotgun (WGS) entry which is preliminary data.</text>
</comment>
<sequence length="2009" mass="215771">MGRGGDAAPHLLKKLSAIEEPLDLRSYTVLDGDVYDLRKLATRHPGAARRAALLDKGFAEELACRARWHFRLRRRTLGGSLAAATKAPRARWAWMGLVVCSFLRSYVGWVRGSIVGLVALALCGQLVAFTVAHDASHNALSTNRLVNVLGCYGILCVTSPHEWTLQHVLGHHLSPNVAGEDPDVVHVDRYKARMLPAWLPKWCDVLLVWSVAVPVGLTTLAPLRVLLRGVYPGSSVPAGLDGKVVVHVLGRLLHLGAFFAWPFFSKDYSLAGAAAWVFAPAALGSLVFMAVTQIAHLLEETLGEQTPTATFYATQIANSCNFATDSAVVALLTGGLNQQVEHHAFPTVHHAHLPALAPIVKATCDAHGVPYHEAPSMTAGLAKHLDYLEALERRAKGGAPAKASTLLVFEGTVAHARRRIASEPDHAFKVRRHAMWLLPLDDGDAMAPLTAGWLLSWRPGDHLRSLKRALASPADVADAVRELCARRGGETPGAVKLLCMPRHLGYTFNPIAVYYVYGAKSGDLSHVVFEVSNTPWLEETLYVHRVAPNGAYGPDEKQMHVSPFQPMGQAYDWLAPPPSAAKGLRLAVKVSRAGDRYFDATFDAEAKAPPASLAARLRAALGATPQVAVLLIHVHAAALLAKGARFYPHPSGVKTPFSRAVEVLFHGKLWLLLLSLGRACAVGQGAARRRRAKADGGSGGGAAEPPPAGGASRRPAAARAPAAEGESDGSERSWSDLGRDGHRRVAVASDAPGGHAMTVAVPRAGGDGTCDVDVGFQVFNTANYPRLTRLFAELGVDHVESDMSLSLGSAGGCWSSKHPFAGCFASGFSVATVVAVAKRAALLVEVLRFERLAKAHAADAAADAAESTRAWLDRHGFSKRLADEFVRPMVGAIWSRCASGDVLSDFPAVGVFTFLGNHFMLQRSRPRWRTPRRRSADYVAKIVEAVGAERYELNRAVVGVDRADDGLALSFADGETSRPFDAVVFACPAPATAKALAASSDAAVAPARDALSGLTTTANDVLVHRDAALMPADRGAWAAWNCRPDGVLTYWANALQPGVDDDDLFITLNPPAGASGLWRKTLDHPVLDAAAAAARSALPGLQGRGDCYYAGAWCGYGFHEDGLKSAYDAVGALLGAAPAEERYDFATTPRLARWALDVVCAAARKLAAASSLPRPEIALVLPEGSDLVAAEAVRSTGRVAVVVNDARAPWRLLGDPSMGLAEAYVEGSLDLRPSIRRVLTAAIALKGDGAAASPQDASAGFWNGATKLVNYALHKLKANTRAGSRENIAAHYDLSNDFFELWLDATMTYSSGLYADHAPYLRREGLLDDGGPPDDPADDASDAALEAAQLAKLDALIDKAGVADGDRVLEIGCGWGSLALRCCERFPNVDYVAITISKEQLAEARARVAKAPPSIAARARVEFCDYRDVAATFCETRAFDRVLSCEMIEAVGHEFLPGYFAAIHGALRGGGAAALQVITVPDARYEGYIRGSDFIRKHVFPGSSLVCVKAVEAALPKLGSLALRLDASKTESLGLSYARTLAAWRLRFEAKLDAVRALGFDDAFVRKWRYYLEYCEAGFATKHIDVLQIRLDKTDESLAVEATEGAHGGTGKTLKDAAIKALKGAATKAFERGWLPDAVTRFGIRQLSAQQLRHCDDAGLAANRAAGFHEAGLAGAQAKLSETIRALVKAPVAVCTAEANEQHYEVDARFYALCLGPHRKYSACFYADAESTWPGNALQSRAAELLPRAEADSLAQVAARAGVDASTKSILDVGCGWGSASLYFAEQFPGAVVVGVSNSHSQREYIMATAKARGLANLRVVTLDLSKEPLDRALEALVAAGGPPAFERASSIEMFEHMKNYGALFAKIARVLKDGVGTLFVHVFCHKQYAYHFVAKSDADWMAKYFFAGGTMPSADLFVHFAARKDSPFALQEHWRLSGVHYALTAEGWLQNMDRNADEVRKILAEAYPPGETELWFHRWRAFYLACVELFGYDNGQEWCIGHYRFEKR</sequence>
<dbReference type="Pfam" id="PF07103">
    <property type="entry name" value="DUF1365"/>
    <property type="match status" value="1"/>
</dbReference>
<keyword evidence="2" id="KW-0812">Transmembrane</keyword>
<dbReference type="InterPro" id="IPR029063">
    <property type="entry name" value="SAM-dependent_MTases_sf"/>
</dbReference>
<proteinExistence type="predicted"/>
<dbReference type="CDD" id="cd02440">
    <property type="entry name" value="AdoMet_MTases"/>
    <property type="match status" value="2"/>
</dbReference>
<dbReference type="InterPro" id="IPR010775">
    <property type="entry name" value="DUF1365"/>
</dbReference>
<dbReference type="Gene3D" id="1.10.405.20">
    <property type="match status" value="1"/>
</dbReference>
<dbReference type="EMBL" id="JBBJCI010000256">
    <property type="protein sequence ID" value="KAK7236850.1"/>
    <property type="molecule type" value="Genomic_DNA"/>
</dbReference>
<protein>
    <submittedName>
        <fullName evidence="4">Mycolic acid cyclopropane synthetase</fullName>
    </submittedName>
</protein>
<evidence type="ECO:0000256" key="1">
    <source>
        <dbReference type="SAM" id="MobiDB-lite"/>
    </source>
</evidence>
<organism evidence="4 5">
    <name type="scientific">Aureococcus anophagefferens</name>
    <name type="common">Harmful bloom alga</name>
    <dbReference type="NCBI Taxonomy" id="44056"/>
    <lineage>
        <taxon>Eukaryota</taxon>
        <taxon>Sar</taxon>
        <taxon>Stramenopiles</taxon>
        <taxon>Ochrophyta</taxon>
        <taxon>Pelagophyceae</taxon>
        <taxon>Pelagomonadales</taxon>
        <taxon>Pelagomonadaceae</taxon>
        <taxon>Aureococcus</taxon>
    </lineage>
</organism>
<evidence type="ECO:0000256" key="2">
    <source>
        <dbReference type="SAM" id="Phobius"/>
    </source>
</evidence>
<accession>A0ABR1FRV6</accession>
<keyword evidence="5" id="KW-1185">Reference proteome</keyword>
<dbReference type="Pfam" id="PF02353">
    <property type="entry name" value="CMAS"/>
    <property type="match status" value="2"/>
</dbReference>
<feature type="region of interest" description="Disordered" evidence="1">
    <location>
        <begin position="691"/>
        <end position="739"/>
    </location>
</feature>
<feature type="compositionally biased region" description="Basic and acidic residues" evidence="1">
    <location>
        <begin position="729"/>
        <end position="739"/>
    </location>
</feature>
<reference evidence="4 5" key="1">
    <citation type="submission" date="2024-03" db="EMBL/GenBank/DDBJ databases">
        <title>Aureococcus anophagefferens CCMP1851 and Kratosvirus quantuckense: Draft genome of a second virus-susceptible host strain in the model system.</title>
        <authorList>
            <person name="Chase E."/>
            <person name="Truchon A.R."/>
            <person name="Schepens W."/>
            <person name="Wilhelm S.W."/>
        </authorList>
    </citation>
    <scope>NUCLEOTIDE SEQUENCE [LARGE SCALE GENOMIC DNA]</scope>
    <source>
        <strain evidence="4 5">CCMP1851</strain>
    </source>
</reference>
<dbReference type="Gene3D" id="3.40.50.150">
    <property type="entry name" value="Vaccinia Virus protein VP39"/>
    <property type="match status" value="2"/>
</dbReference>
<feature type="transmembrane region" description="Helical" evidence="2">
    <location>
        <begin position="202"/>
        <end position="224"/>
    </location>
</feature>
<gene>
    <name evidence="4" type="ORF">SO694_000920135</name>
</gene>
<dbReference type="Pfam" id="PF00487">
    <property type="entry name" value="FA_desaturase"/>
    <property type="match status" value="1"/>
</dbReference>
<dbReference type="SUPFAM" id="SSF51905">
    <property type="entry name" value="FAD/NAD(P)-binding domain"/>
    <property type="match status" value="1"/>
</dbReference>
<dbReference type="Gene3D" id="3.50.50.60">
    <property type="entry name" value="FAD/NAD(P)-binding domain"/>
    <property type="match status" value="1"/>
</dbReference>
<dbReference type="PANTHER" id="PTHR43667:SF2">
    <property type="entry name" value="FATTY ACID C-METHYL TRANSFERASE"/>
    <property type="match status" value="1"/>
</dbReference>
<dbReference type="SUPFAM" id="SSF53335">
    <property type="entry name" value="S-adenosyl-L-methionine-dependent methyltransferases"/>
    <property type="match status" value="2"/>
</dbReference>
<dbReference type="CDD" id="cd03506">
    <property type="entry name" value="Delta6-FADS-like"/>
    <property type="match status" value="1"/>
</dbReference>
<dbReference type="InterPro" id="IPR050723">
    <property type="entry name" value="CFA/CMAS"/>
</dbReference>
<feature type="transmembrane region" description="Helical" evidence="2">
    <location>
        <begin position="113"/>
        <end position="132"/>
    </location>
</feature>
<dbReference type="InterPro" id="IPR036188">
    <property type="entry name" value="FAD/NAD-bd_sf"/>
</dbReference>
<dbReference type="Proteomes" id="UP001363151">
    <property type="component" value="Unassembled WGS sequence"/>
</dbReference>
<evidence type="ECO:0000313" key="4">
    <source>
        <dbReference type="EMBL" id="KAK7236850.1"/>
    </source>
</evidence>
<name>A0ABR1FRV6_AURAN</name>